<gene>
    <name evidence="2" type="ORF">PENNAL_c0026G05211</name>
</gene>
<proteinExistence type="predicted"/>
<keyword evidence="1" id="KW-1133">Transmembrane helix</keyword>
<evidence type="ECO:0008006" key="4">
    <source>
        <dbReference type="Google" id="ProtNLM"/>
    </source>
</evidence>
<keyword evidence="1" id="KW-0472">Membrane</keyword>
<evidence type="ECO:0000313" key="2">
    <source>
        <dbReference type="EMBL" id="OQE84800.1"/>
    </source>
</evidence>
<protein>
    <recommendedName>
        <fullName evidence="4">Major facilitator superfamily (MFS) profile domain-containing protein</fullName>
    </recommendedName>
</protein>
<evidence type="ECO:0000256" key="1">
    <source>
        <dbReference type="SAM" id="Phobius"/>
    </source>
</evidence>
<dbReference type="EMBL" id="MOOB01000026">
    <property type="protein sequence ID" value="OQE84800.1"/>
    <property type="molecule type" value="Genomic_DNA"/>
</dbReference>
<name>A0A1V6YBD9_PENNA</name>
<sequence length="78" mass="7798">MPTVVGNTFGSARVSVVMGMVVTGWAGSYLLGAPIAGFILDAASGENKGITGYRPAIVDAGAMTVASIIGLSIRLKNG</sequence>
<feature type="transmembrane region" description="Helical" evidence="1">
    <location>
        <begin position="16"/>
        <end position="40"/>
    </location>
</feature>
<feature type="transmembrane region" description="Helical" evidence="1">
    <location>
        <begin position="52"/>
        <end position="73"/>
    </location>
</feature>
<dbReference type="InterPro" id="IPR036259">
    <property type="entry name" value="MFS_trans_sf"/>
</dbReference>
<dbReference type="SUPFAM" id="SSF103473">
    <property type="entry name" value="MFS general substrate transporter"/>
    <property type="match status" value="1"/>
</dbReference>
<dbReference type="Proteomes" id="UP000191691">
    <property type="component" value="Unassembled WGS sequence"/>
</dbReference>
<reference evidence="3" key="1">
    <citation type="journal article" date="2017" name="Nat. Microbiol.">
        <title>Global analysis of biosynthetic gene clusters reveals vast potential of secondary metabolite production in Penicillium species.</title>
        <authorList>
            <person name="Nielsen J.C."/>
            <person name="Grijseels S."/>
            <person name="Prigent S."/>
            <person name="Ji B."/>
            <person name="Dainat J."/>
            <person name="Nielsen K.F."/>
            <person name="Frisvad J.C."/>
            <person name="Workman M."/>
            <person name="Nielsen J."/>
        </authorList>
    </citation>
    <scope>NUCLEOTIDE SEQUENCE [LARGE SCALE GENOMIC DNA]</scope>
    <source>
        <strain evidence="3">IBT 13039</strain>
    </source>
</reference>
<comment type="caution">
    <text evidence="2">The sequence shown here is derived from an EMBL/GenBank/DDBJ whole genome shotgun (WGS) entry which is preliminary data.</text>
</comment>
<keyword evidence="3" id="KW-1185">Reference proteome</keyword>
<keyword evidence="1" id="KW-0812">Transmembrane</keyword>
<dbReference type="AlphaFoldDB" id="A0A1V6YBD9"/>
<accession>A0A1V6YBD9</accession>
<organism evidence="2 3">
    <name type="scientific">Penicillium nalgiovense</name>
    <dbReference type="NCBI Taxonomy" id="60175"/>
    <lineage>
        <taxon>Eukaryota</taxon>
        <taxon>Fungi</taxon>
        <taxon>Dikarya</taxon>
        <taxon>Ascomycota</taxon>
        <taxon>Pezizomycotina</taxon>
        <taxon>Eurotiomycetes</taxon>
        <taxon>Eurotiomycetidae</taxon>
        <taxon>Eurotiales</taxon>
        <taxon>Aspergillaceae</taxon>
        <taxon>Penicillium</taxon>
    </lineage>
</organism>
<evidence type="ECO:0000313" key="3">
    <source>
        <dbReference type="Proteomes" id="UP000191691"/>
    </source>
</evidence>